<evidence type="ECO:0000313" key="4">
    <source>
        <dbReference type="Proteomes" id="UP001310022"/>
    </source>
</evidence>
<dbReference type="Proteomes" id="UP001310022">
    <property type="component" value="Unassembled WGS sequence"/>
</dbReference>
<dbReference type="InterPro" id="IPR050267">
    <property type="entry name" value="Anti-sigma-factor_SerPK"/>
</dbReference>
<feature type="domain" description="Histidine kinase/HSP90-like ATPase" evidence="2">
    <location>
        <begin position="12"/>
        <end position="131"/>
    </location>
</feature>
<dbReference type="EMBL" id="BQKE01000001">
    <property type="protein sequence ID" value="GJM62018.1"/>
    <property type="molecule type" value="Genomic_DNA"/>
</dbReference>
<keyword evidence="1" id="KW-0418">Kinase</keyword>
<dbReference type="SUPFAM" id="SSF55874">
    <property type="entry name" value="ATPase domain of HSP90 chaperone/DNA topoisomerase II/histidine kinase"/>
    <property type="match status" value="1"/>
</dbReference>
<evidence type="ECO:0000256" key="1">
    <source>
        <dbReference type="ARBA" id="ARBA00022527"/>
    </source>
</evidence>
<gene>
    <name evidence="3" type="ORF">PEDI_25700</name>
</gene>
<dbReference type="AlphaFoldDB" id="A0AAN4VYE7"/>
<sequence>MEFRHKVSCSTSRLEEVRRFVLQTLNSLQIPEETAHFLMLAVDEVCANVMIHSHGCQENDFIVLSISKKGDAVVFEIEDFNAEGFDIAGYDAPSVKQIINTGRKGGLGLKLVKEIMDGVEYESLPSRNIYRLFKSV</sequence>
<dbReference type="RefSeq" id="WP_072159142.1">
    <property type="nucleotide sequence ID" value="NZ_BQKE01000001.1"/>
</dbReference>
<keyword evidence="4" id="KW-1185">Reference proteome</keyword>
<keyword evidence="1" id="KW-0723">Serine/threonine-protein kinase</keyword>
<dbReference type="InterPro" id="IPR003594">
    <property type="entry name" value="HATPase_dom"/>
</dbReference>
<accession>A0AAN4VYE7</accession>
<evidence type="ECO:0000313" key="3">
    <source>
        <dbReference type="EMBL" id="GJM62018.1"/>
    </source>
</evidence>
<dbReference type="Gene3D" id="3.30.565.10">
    <property type="entry name" value="Histidine kinase-like ATPase, C-terminal domain"/>
    <property type="match status" value="1"/>
</dbReference>
<dbReference type="GO" id="GO:0004674">
    <property type="term" value="F:protein serine/threonine kinase activity"/>
    <property type="evidence" value="ECO:0007669"/>
    <property type="project" value="UniProtKB-KW"/>
</dbReference>
<dbReference type="InterPro" id="IPR036890">
    <property type="entry name" value="HATPase_C_sf"/>
</dbReference>
<dbReference type="PANTHER" id="PTHR35526:SF3">
    <property type="entry name" value="ANTI-SIGMA-F FACTOR RSBW"/>
    <property type="match status" value="1"/>
</dbReference>
<dbReference type="PANTHER" id="PTHR35526">
    <property type="entry name" value="ANTI-SIGMA-F FACTOR RSBW-RELATED"/>
    <property type="match status" value="1"/>
</dbReference>
<dbReference type="CDD" id="cd16936">
    <property type="entry name" value="HATPase_RsbW-like"/>
    <property type="match status" value="1"/>
</dbReference>
<proteinExistence type="predicted"/>
<reference evidence="3 4" key="1">
    <citation type="submission" date="2021-12" db="EMBL/GenBank/DDBJ databases">
        <title>Genome sequencing of bacteria with rrn-lacking chromosome and rrn-plasmid.</title>
        <authorList>
            <person name="Anda M."/>
            <person name="Iwasaki W."/>
        </authorList>
    </citation>
    <scope>NUCLEOTIDE SEQUENCE [LARGE SCALE GENOMIC DNA]</scope>
    <source>
        <strain evidence="3 4">NBRC 15940</strain>
    </source>
</reference>
<name>A0AAN4VYE7_9BACT</name>
<keyword evidence="1" id="KW-0808">Transferase</keyword>
<protein>
    <recommendedName>
        <fullName evidence="2">Histidine kinase/HSP90-like ATPase domain-containing protein</fullName>
    </recommendedName>
</protein>
<dbReference type="Pfam" id="PF13581">
    <property type="entry name" value="HATPase_c_2"/>
    <property type="match status" value="1"/>
</dbReference>
<evidence type="ECO:0000259" key="2">
    <source>
        <dbReference type="Pfam" id="PF13581"/>
    </source>
</evidence>
<comment type="caution">
    <text evidence="3">The sequence shown here is derived from an EMBL/GenBank/DDBJ whole genome shotgun (WGS) entry which is preliminary data.</text>
</comment>
<organism evidence="3 4">
    <name type="scientific">Persicobacter diffluens</name>
    <dbReference type="NCBI Taxonomy" id="981"/>
    <lineage>
        <taxon>Bacteria</taxon>
        <taxon>Pseudomonadati</taxon>
        <taxon>Bacteroidota</taxon>
        <taxon>Cytophagia</taxon>
        <taxon>Cytophagales</taxon>
        <taxon>Persicobacteraceae</taxon>
        <taxon>Persicobacter</taxon>
    </lineage>
</organism>